<organism evidence="2 3">
    <name type="scientific">Actinomadura parmotrematis</name>
    <dbReference type="NCBI Taxonomy" id="2864039"/>
    <lineage>
        <taxon>Bacteria</taxon>
        <taxon>Bacillati</taxon>
        <taxon>Actinomycetota</taxon>
        <taxon>Actinomycetes</taxon>
        <taxon>Streptosporangiales</taxon>
        <taxon>Thermomonosporaceae</taxon>
        <taxon>Actinomadura</taxon>
    </lineage>
</organism>
<gene>
    <name evidence="2" type="ORF">K1Y72_23400</name>
</gene>
<keyword evidence="1" id="KW-1133">Transmembrane helix</keyword>
<name>A0ABS7FY28_9ACTN</name>
<comment type="caution">
    <text evidence="2">The sequence shown here is derived from an EMBL/GenBank/DDBJ whole genome shotgun (WGS) entry which is preliminary data.</text>
</comment>
<dbReference type="Proteomes" id="UP000774570">
    <property type="component" value="Unassembled WGS sequence"/>
</dbReference>
<proteinExistence type="predicted"/>
<keyword evidence="3" id="KW-1185">Reference proteome</keyword>
<evidence type="ECO:0008006" key="4">
    <source>
        <dbReference type="Google" id="ProtNLM"/>
    </source>
</evidence>
<feature type="transmembrane region" description="Helical" evidence="1">
    <location>
        <begin position="54"/>
        <end position="76"/>
    </location>
</feature>
<accession>A0ABS7FY28</accession>
<dbReference type="RefSeq" id="WP_220168568.1">
    <property type="nucleotide sequence ID" value="NZ_JAIBOA010000015.1"/>
</dbReference>
<evidence type="ECO:0000256" key="1">
    <source>
        <dbReference type="SAM" id="Phobius"/>
    </source>
</evidence>
<evidence type="ECO:0000313" key="2">
    <source>
        <dbReference type="EMBL" id="MBW8485345.1"/>
    </source>
</evidence>
<evidence type="ECO:0000313" key="3">
    <source>
        <dbReference type="Proteomes" id="UP000774570"/>
    </source>
</evidence>
<protein>
    <recommendedName>
        <fullName evidence="4">MFS transporter</fullName>
    </recommendedName>
</protein>
<feature type="transmembrane region" description="Helical" evidence="1">
    <location>
        <begin position="21"/>
        <end position="42"/>
    </location>
</feature>
<dbReference type="EMBL" id="JAIBOA010000015">
    <property type="protein sequence ID" value="MBW8485345.1"/>
    <property type="molecule type" value="Genomic_DNA"/>
</dbReference>
<keyword evidence="1" id="KW-0472">Membrane</keyword>
<keyword evidence="1" id="KW-0812">Transmembrane</keyword>
<sequence>MRAVGSLAVPVAVRRFRDQRPLVVAIVALSPAGFGGAAWAPVGSVWLWTVPLGLAQGAGCFIAAFGPLAVAILLLVPGLAAVRNRTIGAPAPAPSPSRPSPLP</sequence>
<reference evidence="2 3" key="1">
    <citation type="submission" date="2021-07" db="EMBL/GenBank/DDBJ databases">
        <title>Actinomadura sp. PM05-2 isolated from lichen.</title>
        <authorList>
            <person name="Somphong A."/>
            <person name="Phongsopitanun W."/>
            <person name="Tanasupawat S."/>
            <person name="Peongsungnone V."/>
        </authorList>
    </citation>
    <scope>NUCLEOTIDE SEQUENCE [LARGE SCALE GENOMIC DNA]</scope>
    <source>
        <strain evidence="2 3">PM05-2</strain>
    </source>
</reference>